<dbReference type="SUPFAM" id="SSF50090">
    <property type="entry name" value="Electron transport accessory proteins"/>
    <property type="match status" value="1"/>
</dbReference>
<evidence type="ECO:0000259" key="1">
    <source>
        <dbReference type="Pfam" id="PF02211"/>
    </source>
</evidence>
<keyword evidence="2" id="KW-0456">Lyase</keyword>
<dbReference type="GO" id="GO:0018822">
    <property type="term" value="F:nitrile hydratase activity"/>
    <property type="evidence" value="ECO:0007669"/>
    <property type="project" value="UniProtKB-EC"/>
</dbReference>
<dbReference type="Proteomes" id="UP001330812">
    <property type="component" value="Chromosome"/>
</dbReference>
<gene>
    <name evidence="2" type="ORF">VSH64_07685</name>
</gene>
<proteinExistence type="predicted"/>
<evidence type="ECO:0000313" key="3">
    <source>
        <dbReference type="Proteomes" id="UP001330812"/>
    </source>
</evidence>
<sequence length="118" mass="13324">MTEARFRTGDPVRISERYAPGHVRTPVYVRGKEGTVERVLPRFVNPELEAYGVNEGSETRLYRVRLDQSSLWPDYEGRPADVVEIEIYEHWLEPIADTAVVSTESAAVNDSAASNDKD</sequence>
<accession>A0ABZ1IE76</accession>
<name>A0ABZ1IE76_9PSEU</name>
<keyword evidence="3" id="KW-1185">Reference proteome</keyword>
<dbReference type="EMBL" id="CP142149">
    <property type="protein sequence ID" value="WSE31988.1"/>
    <property type="molecule type" value="Genomic_DNA"/>
</dbReference>
<organism evidence="2 3">
    <name type="scientific">Amycolatopsis rhabdoformis</name>
    <dbReference type="NCBI Taxonomy" id="1448059"/>
    <lineage>
        <taxon>Bacteria</taxon>
        <taxon>Bacillati</taxon>
        <taxon>Actinomycetota</taxon>
        <taxon>Actinomycetes</taxon>
        <taxon>Pseudonocardiales</taxon>
        <taxon>Pseudonocardiaceae</taxon>
        <taxon>Amycolatopsis</taxon>
    </lineage>
</organism>
<dbReference type="InterPro" id="IPR024690">
    <property type="entry name" value="CN_hydtase_beta_dom_C"/>
</dbReference>
<dbReference type="RefSeq" id="WP_326834796.1">
    <property type="nucleotide sequence ID" value="NZ_CP142149.1"/>
</dbReference>
<feature type="domain" description="Nitrile hydratase beta subunit" evidence="1">
    <location>
        <begin position="2"/>
        <end position="94"/>
    </location>
</feature>
<dbReference type="EC" id="4.2.1.84" evidence="2"/>
<dbReference type="InterPro" id="IPR008990">
    <property type="entry name" value="Elect_transpt_acc-like_dom_sf"/>
</dbReference>
<protein>
    <submittedName>
        <fullName evidence="2">SH3-like domain-containing protein</fullName>
        <ecNumber evidence="2">4.2.1.84</ecNumber>
    </submittedName>
</protein>
<evidence type="ECO:0000313" key="2">
    <source>
        <dbReference type="EMBL" id="WSE31988.1"/>
    </source>
</evidence>
<reference evidence="2 3" key="1">
    <citation type="journal article" date="2015" name="Int. J. Syst. Evol. Microbiol.">
        <title>Amycolatopsis rhabdoformis sp. nov., an actinomycete isolated from a tropical forest soil.</title>
        <authorList>
            <person name="Souza W.R."/>
            <person name="Silva R.E."/>
            <person name="Goodfellow M."/>
            <person name="Busarakam K."/>
            <person name="Figueiro F.S."/>
            <person name="Ferreira D."/>
            <person name="Rodrigues-Filho E."/>
            <person name="Moraes L.A.B."/>
            <person name="Zucchi T.D."/>
        </authorList>
    </citation>
    <scope>NUCLEOTIDE SEQUENCE [LARGE SCALE GENOMIC DNA]</scope>
    <source>
        <strain evidence="2 3">NCIMB 14900</strain>
    </source>
</reference>
<dbReference type="Pfam" id="PF02211">
    <property type="entry name" value="NHase_beta_C"/>
    <property type="match status" value="1"/>
</dbReference>
<dbReference type="Gene3D" id="2.30.30.50">
    <property type="match status" value="1"/>
</dbReference>